<reference evidence="1" key="2">
    <citation type="submission" date="2020-11" db="EMBL/GenBank/DDBJ databases">
        <authorList>
            <person name="McCartney M.A."/>
            <person name="Auch B."/>
            <person name="Kono T."/>
            <person name="Mallez S."/>
            <person name="Becker A."/>
            <person name="Gohl D.M."/>
            <person name="Silverstein K.A.T."/>
            <person name="Koren S."/>
            <person name="Bechman K.B."/>
            <person name="Herman A."/>
            <person name="Abrahante J.E."/>
            <person name="Garbe J."/>
        </authorList>
    </citation>
    <scope>NUCLEOTIDE SEQUENCE</scope>
    <source>
        <strain evidence="1">Duluth1</strain>
        <tissue evidence="1">Whole animal</tissue>
    </source>
</reference>
<accession>A0A9D4HYF2</accession>
<name>A0A9D4HYF2_DREPO</name>
<dbReference type="Proteomes" id="UP000828390">
    <property type="component" value="Unassembled WGS sequence"/>
</dbReference>
<dbReference type="EMBL" id="JAIWYP010000011">
    <property type="protein sequence ID" value="KAH3737332.1"/>
    <property type="molecule type" value="Genomic_DNA"/>
</dbReference>
<reference evidence="1" key="1">
    <citation type="journal article" date="2019" name="bioRxiv">
        <title>The Genome of the Zebra Mussel, Dreissena polymorpha: A Resource for Invasive Species Research.</title>
        <authorList>
            <person name="McCartney M.A."/>
            <person name="Auch B."/>
            <person name="Kono T."/>
            <person name="Mallez S."/>
            <person name="Zhang Y."/>
            <person name="Obille A."/>
            <person name="Becker A."/>
            <person name="Abrahante J.E."/>
            <person name="Garbe J."/>
            <person name="Badalamenti J.P."/>
            <person name="Herman A."/>
            <person name="Mangelson H."/>
            <person name="Liachko I."/>
            <person name="Sullivan S."/>
            <person name="Sone E.D."/>
            <person name="Koren S."/>
            <person name="Silverstein K.A.T."/>
            <person name="Beckman K.B."/>
            <person name="Gohl D.M."/>
        </authorList>
    </citation>
    <scope>NUCLEOTIDE SEQUENCE</scope>
    <source>
        <strain evidence="1">Duluth1</strain>
        <tissue evidence="1">Whole animal</tissue>
    </source>
</reference>
<proteinExistence type="predicted"/>
<gene>
    <name evidence="1" type="ORF">DPMN_043915</name>
</gene>
<dbReference type="AlphaFoldDB" id="A0A9D4HYF2"/>
<protein>
    <submittedName>
        <fullName evidence="1">Uncharacterized protein</fullName>
    </submittedName>
</protein>
<comment type="caution">
    <text evidence="1">The sequence shown here is derived from an EMBL/GenBank/DDBJ whole genome shotgun (WGS) entry which is preliminary data.</text>
</comment>
<evidence type="ECO:0000313" key="2">
    <source>
        <dbReference type="Proteomes" id="UP000828390"/>
    </source>
</evidence>
<organism evidence="1 2">
    <name type="scientific">Dreissena polymorpha</name>
    <name type="common">Zebra mussel</name>
    <name type="synonym">Mytilus polymorpha</name>
    <dbReference type="NCBI Taxonomy" id="45954"/>
    <lineage>
        <taxon>Eukaryota</taxon>
        <taxon>Metazoa</taxon>
        <taxon>Spiralia</taxon>
        <taxon>Lophotrochozoa</taxon>
        <taxon>Mollusca</taxon>
        <taxon>Bivalvia</taxon>
        <taxon>Autobranchia</taxon>
        <taxon>Heteroconchia</taxon>
        <taxon>Euheterodonta</taxon>
        <taxon>Imparidentia</taxon>
        <taxon>Neoheterodontei</taxon>
        <taxon>Myida</taxon>
        <taxon>Dreissenoidea</taxon>
        <taxon>Dreissenidae</taxon>
        <taxon>Dreissena</taxon>
    </lineage>
</organism>
<evidence type="ECO:0000313" key="1">
    <source>
        <dbReference type="EMBL" id="KAH3737332.1"/>
    </source>
</evidence>
<keyword evidence="2" id="KW-1185">Reference proteome</keyword>
<sequence>MVLDSLPDRRDTCKKLPYILRRANTVMATSGVSQTVCNSARQSLTPSKTAL</sequence>